<evidence type="ECO:0008006" key="2">
    <source>
        <dbReference type="Google" id="ProtNLM"/>
    </source>
</evidence>
<dbReference type="Pfam" id="PF10049">
    <property type="entry name" value="DUF2283"/>
    <property type="match status" value="1"/>
</dbReference>
<accession>A0A7G9YF84</accession>
<dbReference type="AlphaFoldDB" id="A0A7G9YF84"/>
<name>A0A7G9YF84_9EURY</name>
<organism evidence="1">
    <name type="scientific">Candidatus Methanogaster sp. ANME-2c ERB4</name>
    <dbReference type="NCBI Taxonomy" id="2759911"/>
    <lineage>
        <taxon>Archaea</taxon>
        <taxon>Methanobacteriati</taxon>
        <taxon>Methanobacteriota</taxon>
        <taxon>Stenosarchaea group</taxon>
        <taxon>Methanomicrobia</taxon>
        <taxon>Methanosarcinales</taxon>
        <taxon>ANME-2 cluster</taxon>
        <taxon>Candidatus Methanogasteraceae</taxon>
        <taxon>Candidatus Methanogaster</taxon>
    </lineage>
</organism>
<protein>
    <recommendedName>
        <fullName evidence="2">DUF2283 domain-containing protein</fullName>
    </recommendedName>
</protein>
<dbReference type="EMBL" id="MT631212">
    <property type="protein sequence ID" value="QNO46668.1"/>
    <property type="molecule type" value="Genomic_DNA"/>
</dbReference>
<reference evidence="1" key="1">
    <citation type="submission" date="2020-06" db="EMBL/GenBank/DDBJ databases">
        <title>Unique genomic features of the anaerobic methanotrophic archaea.</title>
        <authorList>
            <person name="Chadwick G.L."/>
            <person name="Skennerton C.T."/>
            <person name="Laso-Perez R."/>
            <person name="Leu A.O."/>
            <person name="Speth D.R."/>
            <person name="Yu H."/>
            <person name="Morgan-Lang C."/>
            <person name="Hatzenpichler R."/>
            <person name="Goudeau D."/>
            <person name="Malmstrom R."/>
            <person name="Brazelton W.J."/>
            <person name="Woyke T."/>
            <person name="Hallam S.J."/>
            <person name="Tyson G.W."/>
            <person name="Wegener G."/>
            <person name="Boetius A."/>
            <person name="Orphan V."/>
        </authorList>
    </citation>
    <scope>NUCLEOTIDE SEQUENCE</scope>
</reference>
<sequence length="79" mass="9100">MEEKLRMFFDKQGDILDISLGAPREAISKEIGDDILMRIDPETSEVLGFTILNFEKRFERTKVEIFPLTAKLAQAKIKI</sequence>
<evidence type="ECO:0000313" key="1">
    <source>
        <dbReference type="EMBL" id="QNO46668.1"/>
    </source>
</evidence>
<gene>
    <name evidence="1" type="ORF">LDPDHNFI_00022</name>
</gene>
<proteinExistence type="predicted"/>
<dbReference type="InterPro" id="IPR019270">
    <property type="entry name" value="DUF2283"/>
</dbReference>